<protein>
    <submittedName>
        <fullName evidence="9">Sodium transporter HKT1</fullName>
    </submittedName>
</protein>
<evidence type="ECO:0000256" key="1">
    <source>
        <dbReference type="ARBA" id="ARBA00004141"/>
    </source>
</evidence>
<accession>A0A6A1W4L5</accession>
<dbReference type="OrthoDB" id="9999863at2759"/>
<keyword evidence="3" id="KW-0813">Transport</keyword>
<keyword evidence="5 8" id="KW-1133">Transmembrane helix</keyword>
<dbReference type="PANTHER" id="PTHR31064:SF30">
    <property type="entry name" value="HIGH-AFFINITY POTASSIUM TRANSPORT PROTEIN-RELATED"/>
    <property type="match status" value="1"/>
</dbReference>
<reference evidence="9 10" key="1">
    <citation type="journal article" date="2019" name="Plant Biotechnol. J.">
        <title>The red bayberry genome and genetic basis of sex determination.</title>
        <authorList>
            <person name="Jia H.M."/>
            <person name="Jia H.J."/>
            <person name="Cai Q.L."/>
            <person name="Wang Y."/>
            <person name="Zhao H.B."/>
            <person name="Yang W.F."/>
            <person name="Wang G.Y."/>
            <person name="Li Y.H."/>
            <person name="Zhan D.L."/>
            <person name="Shen Y.T."/>
            <person name="Niu Q.F."/>
            <person name="Chang L."/>
            <person name="Qiu J."/>
            <person name="Zhao L."/>
            <person name="Xie H.B."/>
            <person name="Fu W.Y."/>
            <person name="Jin J."/>
            <person name="Li X.W."/>
            <person name="Jiao Y."/>
            <person name="Zhou C.C."/>
            <person name="Tu T."/>
            <person name="Chai C.Y."/>
            <person name="Gao J.L."/>
            <person name="Fan L.J."/>
            <person name="van de Weg E."/>
            <person name="Wang J.Y."/>
            <person name="Gao Z.S."/>
        </authorList>
    </citation>
    <scope>NUCLEOTIDE SEQUENCE [LARGE SCALE GENOMIC DNA]</scope>
    <source>
        <tissue evidence="9">Leaves</tissue>
    </source>
</reference>
<proteinExistence type="inferred from homology"/>
<comment type="caution">
    <text evidence="9">The sequence shown here is derived from an EMBL/GenBank/DDBJ whole genome shotgun (WGS) entry which is preliminary data.</text>
</comment>
<evidence type="ECO:0000256" key="2">
    <source>
        <dbReference type="ARBA" id="ARBA00010864"/>
    </source>
</evidence>
<organism evidence="9 10">
    <name type="scientific">Morella rubra</name>
    <name type="common">Chinese bayberry</name>
    <dbReference type="NCBI Taxonomy" id="262757"/>
    <lineage>
        <taxon>Eukaryota</taxon>
        <taxon>Viridiplantae</taxon>
        <taxon>Streptophyta</taxon>
        <taxon>Embryophyta</taxon>
        <taxon>Tracheophyta</taxon>
        <taxon>Spermatophyta</taxon>
        <taxon>Magnoliopsida</taxon>
        <taxon>eudicotyledons</taxon>
        <taxon>Gunneridae</taxon>
        <taxon>Pentapetalae</taxon>
        <taxon>rosids</taxon>
        <taxon>fabids</taxon>
        <taxon>Fagales</taxon>
        <taxon>Myricaceae</taxon>
        <taxon>Morella</taxon>
    </lineage>
</organism>
<dbReference type="GO" id="GO:0015081">
    <property type="term" value="F:sodium ion transmembrane transporter activity"/>
    <property type="evidence" value="ECO:0007669"/>
    <property type="project" value="TreeGrafter"/>
</dbReference>
<evidence type="ECO:0000313" key="9">
    <source>
        <dbReference type="EMBL" id="KAB1220151.1"/>
    </source>
</evidence>
<evidence type="ECO:0000256" key="8">
    <source>
        <dbReference type="SAM" id="Phobius"/>
    </source>
</evidence>
<dbReference type="InterPro" id="IPR051143">
    <property type="entry name" value="TrkH_K-transport"/>
</dbReference>
<dbReference type="GO" id="GO:0005886">
    <property type="term" value="C:plasma membrane"/>
    <property type="evidence" value="ECO:0007669"/>
    <property type="project" value="TreeGrafter"/>
</dbReference>
<dbReference type="Pfam" id="PF02386">
    <property type="entry name" value="TrkH"/>
    <property type="match status" value="1"/>
</dbReference>
<evidence type="ECO:0000313" key="10">
    <source>
        <dbReference type="Proteomes" id="UP000516437"/>
    </source>
</evidence>
<evidence type="ECO:0000256" key="3">
    <source>
        <dbReference type="ARBA" id="ARBA00022448"/>
    </source>
</evidence>
<evidence type="ECO:0000256" key="5">
    <source>
        <dbReference type="ARBA" id="ARBA00022989"/>
    </source>
</evidence>
<dbReference type="EMBL" id="RXIC02000021">
    <property type="protein sequence ID" value="KAB1220151.1"/>
    <property type="molecule type" value="Genomic_DNA"/>
</dbReference>
<gene>
    <name evidence="9" type="ORF">CJ030_MR3G012002</name>
</gene>
<name>A0A6A1W4L5_9ROSI</name>
<evidence type="ECO:0000256" key="7">
    <source>
        <dbReference type="ARBA" id="ARBA00023136"/>
    </source>
</evidence>
<feature type="transmembrane region" description="Helical" evidence="8">
    <location>
        <begin position="245"/>
        <end position="262"/>
    </location>
</feature>
<evidence type="ECO:0000256" key="4">
    <source>
        <dbReference type="ARBA" id="ARBA00022692"/>
    </source>
</evidence>
<comment type="subcellular location">
    <subcellularLocation>
        <location evidence="1">Membrane</location>
        <topology evidence="1">Multi-pass membrane protein</topology>
    </subcellularLocation>
</comment>
<keyword evidence="6" id="KW-0406">Ion transport</keyword>
<feature type="transmembrane region" description="Helical" evidence="8">
    <location>
        <begin position="169"/>
        <end position="188"/>
    </location>
</feature>
<sequence>MPQIRMENTLYPPCHLLVIWVLNKITKQAEFDFMLRNYRDMGYGHLLSGTHAALLAATVFGFTLIQFILFFSMEWNSEAMEGLSLYQKLVGSLFQTVDSRHTGESVFDLSSNSVTVRRNDETRGPGVFSFRYLPPYTAFVPIKKAACEVSETGKGCGRHRRRITFNIECLMFSQLSYLTICIIVIYITQRHKIKDDSLNFNVLNITLEVISAYGSVGFSTGYNCKRQLKPERSCRDTWYGFAGRWSTQGKLILIFVMFFGRLKEFTMKSGKAWKLS</sequence>
<keyword evidence="7 8" id="KW-0472">Membrane</keyword>
<keyword evidence="10" id="KW-1185">Reference proteome</keyword>
<comment type="similarity">
    <text evidence="2">Belongs to the TrkH potassium transport family. HKT (TC 2.A.38.3) subfamily.</text>
</comment>
<dbReference type="AlphaFoldDB" id="A0A6A1W4L5"/>
<keyword evidence="4 8" id="KW-0812">Transmembrane</keyword>
<dbReference type="Proteomes" id="UP000516437">
    <property type="component" value="Chromosome 3"/>
</dbReference>
<dbReference type="InterPro" id="IPR003445">
    <property type="entry name" value="Cat_transpt"/>
</dbReference>
<dbReference type="PANTHER" id="PTHR31064">
    <property type="entry name" value="POTASSIUM TRANSPORT PROTEIN DDB_G0292412-RELATED"/>
    <property type="match status" value="1"/>
</dbReference>
<feature type="transmembrane region" description="Helical" evidence="8">
    <location>
        <begin position="51"/>
        <end position="71"/>
    </location>
</feature>
<evidence type="ECO:0000256" key="6">
    <source>
        <dbReference type="ARBA" id="ARBA00023065"/>
    </source>
</evidence>